<evidence type="ECO:0000313" key="3">
    <source>
        <dbReference type="EMBL" id="REG82936.1"/>
    </source>
</evidence>
<feature type="region of interest" description="Disordered" evidence="1">
    <location>
        <begin position="1"/>
        <end position="192"/>
    </location>
</feature>
<feature type="compositionally biased region" description="Low complexity" evidence="1">
    <location>
        <begin position="7"/>
        <end position="18"/>
    </location>
</feature>
<keyword evidence="4" id="KW-1185">Reference proteome</keyword>
<dbReference type="PANTHER" id="PTHR37533:SF2">
    <property type="entry name" value="FLAGELLAR HOOK-LENGTH CONTROL PROTEIN"/>
    <property type="match status" value="1"/>
</dbReference>
<dbReference type="EMBL" id="QUNG01000007">
    <property type="protein sequence ID" value="REG82936.1"/>
    <property type="molecule type" value="Genomic_DNA"/>
</dbReference>
<dbReference type="InterPro" id="IPR038610">
    <property type="entry name" value="FliK-like_C_sf"/>
</dbReference>
<dbReference type="Gene3D" id="3.30.750.140">
    <property type="match status" value="1"/>
</dbReference>
<feature type="region of interest" description="Disordered" evidence="1">
    <location>
        <begin position="267"/>
        <end position="286"/>
    </location>
</feature>
<feature type="domain" description="Flagellar hook-length control protein-like C-terminal" evidence="2">
    <location>
        <begin position="612"/>
        <end position="692"/>
    </location>
</feature>
<feature type="compositionally biased region" description="Polar residues" evidence="1">
    <location>
        <begin position="225"/>
        <end position="256"/>
    </location>
</feature>
<feature type="compositionally biased region" description="Polar residues" evidence="1">
    <location>
        <begin position="417"/>
        <end position="439"/>
    </location>
</feature>
<feature type="compositionally biased region" description="Polar residues" evidence="1">
    <location>
        <begin position="159"/>
        <end position="192"/>
    </location>
</feature>
<feature type="region of interest" description="Disordered" evidence="1">
    <location>
        <begin position="415"/>
        <end position="439"/>
    </location>
</feature>
<dbReference type="Proteomes" id="UP000256542">
    <property type="component" value="Unassembled WGS sequence"/>
</dbReference>
<feature type="region of interest" description="Disordered" evidence="1">
    <location>
        <begin position="449"/>
        <end position="468"/>
    </location>
</feature>
<dbReference type="RefSeq" id="WP_115897942.1">
    <property type="nucleotide sequence ID" value="NZ_QUNG01000007.1"/>
</dbReference>
<comment type="caution">
    <text evidence="3">The sequence shown here is derived from an EMBL/GenBank/DDBJ whole genome shotgun (WGS) entry which is preliminary data.</text>
</comment>
<evidence type="ECO:0000256" key="1">
    <source>
        <dbReference type="SAM" id="MobiDB-lite"/>
    </source>
</evidence>
<dbReference type="AlphaFoldDB" id="A0A3E0DJS7"/>
<keyword evidence="3" id="KW-0969">Cilium</keyword>
<reference evidence="3 4" key="1">
    <citation type="submission" date="2018-08" db="EMBL/GenBank/DDBJ databases">
        <title>Genomic Encyclopedia of Type Strains, Phase III (KMG-III): the genomes of soil and plant-associated and newly described type strains.</title>
        <authorList>
            <person name="Whitman W."/>
        </authorList>
    </citation>
    <scope>NUCLEOTIDE SEQUENCE [LARGE SCALE GENOMIC DNA]</scope>
    <source>
        <strain evidence="3 4">CECT 7375</strain>
    </source>
</reference>
<proteinExistence type="predicted"/>
<dbReference type="InterPro" id="IPR021136">
    <property type="entry name" value="Flagellar_hook_control-like_C"/>
</dbReference>
<keyword evidence="3" id="KW-0966">Cell projection</keyword>
<dbReference type="Pfam" id="PF02120">
    <property type="entry name" value="Flg_hook"/>
    <property type="match status" value="1"/>
</dbReference>
<name>A0A3E0DJS7_9GAMM</name>
<dbReference type="CDD" id="cd17470">
    <property type="entry name" value="T3SS_Flik_C"/>
    <property type="match status" value="1"/>
</dbReference>
<feature type="region of interest" description="Disordered" evidence="1">
    <location>
        <begin position="224"/>
        <end position="256"/>
    </location>
</feature>
<sequence>MQTVMNSVLSPSQSPSKSTKGVASQESESRHHLFAENLQKAKQGLASDNKAAASDRSSENLQKAKQGLASDNKAAASDRSSENVQTSGNKSPIGVDKASTGLLEKAATSVADAKSNQQATDDKTSQESVRRGSEVTLPEARSGDHISSTANLEVHTDSEGNSSQSMLPDSGNTLHHVGQNTPKSATIEKSNTAALDDLSAATKLTQENGAPTLSQTSAAAVITPAESTKTANRSTVPSAVSTNQLGIQSNTQQPAVNSDVLPLTSDANKESLTVAPSTTREVKGPINGVLTSVSGDAQQSAIGEGESVELVNSVNATGAENALQLAPATGVSALASDVDGGHSSLVNNGENLAQPTQQTLPLGDEIKPQDGTLKENKIPPEVRALLASEGGVKGVDAGLASLGLAAKVSAESRHKTAANNAGESLSMAGGTTTLTSTEPADTGELSWVLSQMGGGPSAEQASPLKDQSVVASTGTTKIAEQVALANEAKSAQSLVAAPVTLAGLAASKTDQSSTTDGLDSAVGADTLLSNEPLELRKKEQDALLGKMASQFDGVAKEADTGGLNSSISSAANITSRTAPAAPHLQTMNTAQNLAMSVPPNHPGWAGEMSQKVAFVAQSGGHTAHIKLDPPELGSLTVKVSVDSDNNNAQVSFVAATPQARDLLESQIGRLRDMLAQQGMDLGNVDVGVSQQDASGGQYQDSGEAAGRSHLGGFLADEEVDDELPAQNISYISPSGVDYYA</sequence>
<accession>A0A3E0DJS7</accession>
<keyword evidence="3" id="KW-0282">Flagellum</keyword>
<dbReference type="OrthoDB" id="1792985at2"/>
<protein>
    <submittedName>
        <fullName evidence="3">Flagellar hook-length control protein FliK</fullName>
    </submittedName>
</protein>
<evidence type="ECO:0000259" key="2">
    <source>
        <dbReference type="Pfam" id="PF02120"/>
    </source>
</evidence>
<gene>
    <name evidence="3" type="ORF">DFP81_107110</name>
</gene>
<dbReference type="InterPro" id="IPR052563">
    <property type="entry name" value="FliK"/>
</dbReference>
<feature type="compositionally biased region" description="Basic and acidic residues" evidence="1">
    <location>
        <begin position="120"/>
        <end position="133"/>
    </location>
</feature>
<evidence type="ECO:0000313" key="4">
    <source>
        <dbReference type="Proteomes" id="UP000256542"/>
    </source>
</evidence>
<feature type="compositionally biased region" description="Polar residues" evidence="1">
    <location>
        <begin position="270"/>
        <end position="279"/>
    </location>
</feature>
<dbReference type="PANTHER" id="PTHR37533">
    <property type="entry name" value="FLAGELLAR HOOK-LENGTH CONTROL PROTEIN"/>
    <property type="match status" value="1"/>
</dbReference>
<organism evidence="3 4">
    <name type="scientific">Marinomonas pollencensis</name>
    <dbReference type="NCBI Taxonomy" id="491954"/>
    <lineage>
        <taxon>Bacteria</taxon>
        <taxon>Pseudomonadati</taxon>
        <taxon>Pseudomonadota</taxon>
        <taxon>Gammaproteobacteria</taxon>
        <taxon>Oceanospirillales</taxon>
        <taxon>Oceanospirillaceae</taxon>
        <taxon>Marinomonas</taxon>
    </lineage>
</organism>